<dbReference type="Pfam" id="PF13640">
    <property type="entry name" value="2OG-FeII_Oxy_3"/>
    <property type="match status" value="1"/>
</dbReference>
<evidence type="ECO:0000256" key="2">
    <source>
        <dbReference type="ARBA" id="ARBA00022723"/>
    </source>
</evidence>
<evidence type="ECO:0000256" key="1">
    <source>
        <dbReference type="ARBA" id="ARBA00004586"/>
    </source>
</evidence>
<gene>
    <name evidence="6" type="primary">LOC101505477</name>
</gene>
<organism evidence="5 6">
    <name type="scientific">Cicer arietinum</name>
    <name type="common">Chickpea</name>
    <name type="synonym">Garbanzo</name>
    <dbReference type="NCBI Taxonomy" id="3827"/>
    <lineage>
        <taxon>Eukaryota</taxon>
        <taxon>Viridiplantae</taxon>
        <taxon>Streptophyta</taxon>
        <taxon>Embryophyta</taxon>
        <taxon>Tracheophyta</taxon>
        <taxon>Spermatophyta</taxon>
        <taxon>Magnoliopsida</taxon>
        <taxon>eudicotyledons</taxon>
        <taxon>Gunneridae</taxon>
        <taxon>Pentapetalae</taxon>
        <taxon>rosids</taxon>
        <taxon>fabids</taxon>
        <taxon>Fabales</taxon>
        <taxon>Fabaceae</taxon>
        <taxon>Papilionoideae</taxon>
        <taxon>50 kb inversion clade</taxon>
        <taxon>NPAAA clade</taxon>
        <taxon>Hologalegina</taxon>
        <taxon>IRL clade</taxon>
        <taxon>Cicereae</taxon>
        <taxon>Cicer</taxon>
    </lineage>
</organism>
<dbReference type="InterPro" id="IPR045054">
    <property type="entry name" value="P4HA-like"/>
</dbReference>
<dbReference type="InterPro" id="IPR044862">
    <property type="entry name" value="Pro_4_hyd_alph_FE2OG_OXY"/>
</dbReference>
<feature type="domain" description="Fe2OG dioxygenase" evidence="4">
    <location>
        <begin position="5"/>
        <end position="127"/>
    </location>
</feature>
<keyword evidence="5" id="KW-1185">Reference proteome</keyword>
<dbReference type="InterPro" id="IPR005123">
    <property type="entry name" value="Oxoglu/Fe-dep_dioxygenase_dom"/>
</dbReference>
<dbReference type="Proteomes" id="UP000087171">
    <property type="component" value="Chromosome Ca1"/>
</dbReference>
<keyword evidence="3" id="KW-0408">Iron</keyword>
<proteinExistence type="predicted"/>
<sequence length="132" mass="15232">MLKEHGEGLQVLYYKVGQKYDTHGDFFMDNFSVRHGGQRIATMLMYLSDVEEGGETVFPYANRILVLCHGGISFLIVEKKDFQLSQRWVMLYSMKPNATLDPSYVHVPGSCPVIKGDKWSCAKWMHLNEFNY</sequence>
<dbReference type="AlphaFoldDB" id="A0A3Q7YEN5"/>
<dbReference type="GeneID" id="101505477"/>
<name>A0A3Q7YEN5_CICAR</name>
<reference evidence="6" key="2">
    <citation type="submission" date="2025-08" db="UniProtKB">
        <authorList>
            <consortium name="RefSeq"/>
        </authorList>
    </citation>
    <scope>IDENTIFICATION</scope>
    <source>
        <tissue evidence="6">Etiolated seedlings</tissue>
    </source>
</reference>
<dbReference type="KEGG" id="cam:101505477"/>
<protein>
    <submittedName>
        <fullName evidence="6">Probable prolyl 4-hydroxylase 3</fullName>
    </submittedName>
</protein>
<dbReference type="Gene3D" id="2.60.120.620">
    <property type="entry name" value="q2cbj1_9rhob like domain"/>
    <property type="match status" value="1"/>
</dbReference>
<comment type="subcellular location">
    <subcellularLocation>
        <location evidence="1">Endoplasmic reticulum membrane</location>
    </subcellularLocation>
</comment>
<accession>A0A3Q7YEN5</accession>
<dbReference type="PROSITE" id="PS51471">
    <property type="entry name" value="FE2OG_OXY"/>
    <property type="match status" value="1"/>
</dbReference>
<dbReference type="PANTHER" id="PTHR10869:SF204">
    <property type="entry name" value="4-HYDROXYLASE ALPHA SUBUNIT, PUTATIVE-RELATED"/>
    <property type="match status" value="1"/>
</dbReference>
<reference evidence="5" key="1">
    <citation type="journal article" date="2013" name="Nat. Biotechnol.">
        <title>Draft genome sequence of chickpea (Cicer arietinum) provides a resource for trait improvement.</title>
        <authorList>
            <person name="Varshney R.K."/>
            <person name="Song C."/>
            <person name="Saxena R.K."/>
            <person name="Azam S."/>
            <person name="Yu S."/>
            <person name="Sharpe A.G."/>
            <person name="Cannon S."/>
            <person name="Baek J."/>
            <person name="Rosen B.D."/>
            <person name="Tar'an B."/>
            <person name="Millan T."/>
            <person name="Zhang X."/>
            <person name="Ramsay L.D."/>
            <person name="Iwata A."/>
            <person name="Wang Y."/>
            <person name="Nelson W."/>
            <person name="Farmer A.D."/>
            <person name="Gaur P.M."/>
            <person name="Soderlund C."/>
            <person name="Penmetsa R.V."/>
            <person name="Xu C."/>
            <person name="Bharti A.K."/>
            <person name="He W."/>
            <person name="Winter P."/>
            <person name="Zhao S."/>
            <person name="Hane J.K."/>
            <person name="Carrasquilla-Garcia N."/>
            <person name="Condie J.A."/>
            <person name="Upadhyaya H.D."/>
            <person name="Luo M.C."/>
            <person name="Thudi M."/>
            <person name="Gowda C.L."/>
            <person name="Singh N.P."/>
            <person name="Lichtenzveig J."/>
            <person name="Gali K.K."/>
            <person name="Rubio J."/>
            <person name="Nadarajan N."/>
            <person name="Dolezel J."/>
            <person name="Bansal K.C."/>
            <person name="Xu X."/>
            <person name="Edwards D."/>
            <person name="Zhang G."/>
            <person name="Kahl G."/>
            <person name="Gil J."/>
            <person name="Singh K.B."/>
            <person name="Datta S.K."/>
            <person name="Jackson S.A."/>
            <person name="Wang J."/>
            <person name="Cook D.R."/>
        </authorList>
    </citation>
    <scope>NUCLEOTIDE SEQUENCE [LARGE SCALE GENOMIC DNA]</scope>
    <source>
        <strain evidence="5">cv. CDC Frontier</strain>
    </source>
</reference>
<evidence type="ECO:0000256" key="3">
    <source>
        <dbReference type="ARBA" id="ARBA00023004"/>
    </source>
</evidence>
<evidence type="ECO:0000313" key="6">
    <source>
        <dbReference type="RefSeq" id="XP_027189335.1"/>
    </source>
</evidence>
<keyword evidence="2" id="KW-0479">Metal-binding</keyword>
<dbReference type="GO" id="GO:0004656">
    <property type="term" value="F:procollagen-proline 4-dioxygenase activity"/>
    <property type="evidence" value="ECO:0007669"/>
    <property type="project" value="TreeGrafter"/>
</dbReference>
<evidence type="ECO:0000259" key="4">
    <source>
        <dbReference type="PROSITE" id="PS51471"/>
    </source>
</evidence>
<dbReference type="GO" id="GO:0046872">
    <property type="term" value="F:metal ion binding"/>
    <property type="evidence" value="ECO:0007669"/>
    <property type="project" value="UniProtKB-KW"/>
</dbReference>
<evidence type="ECO:0000313" key="5">
    <source>
        <dbReference type="Proteomes" id="UP000087171"/>
    </source>
</evidence>
<dbReference type="GO" id="GO:0005789">
    <property type="term" value="C:endoplasmic reticulum membrane"/>
    <property type="evidence" value="ECO:0007669"/>
    <property type="project" value="UniProtKB-SubCell"/>
</dbReference>
<dbReference type="PANTHER" id="PTHR10869">
    <property type="entry name" value="PROLYL 4-HYDROXYLASE ALPHA SUBUNIT"/>
    <property type="match status" value="1"/>
</dbReference>
<dbReference type="RefSeq" id="XP_027189335.1">
    <property type="nucleotide sequence ID" value="XM_027333534.1"/>
</dbReference>
<dbReference type="OrthoDB" id="420380at2759"/>